<keyword evidence="2" id="KW-1185">Reference proteome</keyword>
<evidence type="ECO:0000313" key="1">
    <source>
        <dbReference type="EMBL" id="KAH7905228.1"/>
    </source>
</evidence>
<evidence type="ECO:0000313" key="2">
    <source>
        <dbReference type="Proteomes" id="UP000790377"/>
    </source>
</evidence>
<protein>
    <submittedName>
        <fullName evidence="1">Uncharacterized protein</fullName>
    </submittedName>
</protein>
<comment type="caution">
    <text evidence="1">The sequence shown here is derived from an EMBL/GenBank/DDBJ whole genome shotgun (WGS) entry which is preliminary data.</text>
</comment>
<proteinExistence type="predicted"/>
<name>A0ACB7ZWT0_9AGAM</name>
<reference evidence="1" key="1">
    <citation type="journal article" date="2021" name="New Phytol.">
        <title>Evolutionary innovations through gain and loss of genes in the ectomycorrhizal Boletales.</title>
        <authorList>
            <person name="Wu G."/>
            <person name="Miyauchi S."/>
            <person name="Morin E."/>
            <person name="Kuo A."/>
            <person name="Drula E."/>
            <person name="Varga T."/>
            <person name="Kohler A."/>
            <person name="Feng B."/>
            <person name="Cao Y."/>
            <person name="Lipzen A."/>
            <person name="Daum C."/>
            <person name="Hundley H."/>
            <person name="Pangilinan J."/>
            <person name="Johnson J."/>
            <person name="Barry K."/>
            <person name="LaButti K."/>
            <person name="Ng V."/>
            <person name="Ahrendt S."/>
            <person name="Min B."/>
            <person name="Choi I.G."/>
            <person name="Park H."/>
            <person name="Plett J.M."/>
            <person name="Magnuson J."/>
            <person name="Spatafora J.W."/>
            <person name="Nagy L.G."/>
            <person name="Henrissat B."/>
            <person name="Grigoriev I.V."/>
            <person name="Yang Z.L."/>
            <person name="Xu J."/>
            <person name="Martin F.M."/>
        </authorList>
    </citation>
    <scope>NUCLEOTIDE SEQUENCE</scope>
    <source>
        <strain evidence="1">ATCC 28755</strain>
    </source>
</reference>
<sequence>MARDPKKAPLPEYFVESSDGKKAKCAICEPYQKRPDAAWIMRNNVKAHIQSVSHARCIQGWSIRDEQAASINEAANAAEEAMLEEELAFSNLQSHPIPSTSVNLNALHSRVQTIAEEAMWAEYDMDTGSEQLFHAGTPDDSDTHHLRLQKVADEFGIWNGELLGRELGANANEFKFDLGDQYDDIFSDMLPDLNPTGGDLDRSDILDGTEISSAQKTQPWYPYPSRTMFLLDTLDNIPRMRISDAQMKLFIWVLQESGARDVPSFYALCKLQKELKNSGGGVPTIPYTSPLGNVYFLNDPRMLISKDYSNPLVRQHLHFYPEIPDGPISEIWHADKWHHDLDTTTRSPMYDDGSRHYYLHELAQLKNGELVIPVRWVIYKQECCFDGFRVTVNNENIAVVHDNEVELFHTKDLLCNLLDLEDSGGMPIWHDSAAIHAARMPNPYRELAGGDPLYFSLIDFFGDDVSGNRSKSFNKHWTSYMTHRNLPRRLLQQEFHTKFISTSPHVSISEQFLGFKTIVE</sequence>
<dbReference type="EMBL" id="MU268240">
    <property type="protein sequence ID" value="KAH7905228.1"/>
    <property type="molecule type" value="Genomic_DNA"/>
</dbReference>
<organism evidence="1 2">
    <name type="scientific">Hygrophoropsis aurantiaca</name>
    <dbReference type="NCBI Taxonomy" id="72124"/>
    <lineage>
        <taxon>Eukaryota</taxon>
        <taxon>Fungi</taxon>
        <taxon>Dikarya</taxon>
        <taxon>Basidiomycota</taxon>
        <taxon>Agaricomycotina</taxon>
        <taxon>Agaricomycetes</taxon>
        <taxon>Agaricomycetidae</taxon>
        <taxon>Boletales</taxon>
        <taxon>Coniophorineae</taxon>
        <taxon>Hygrophoropsidaceae</taxon>
        <taxon>Hygrophoropsis</taxon>
    </lineage>
</organism>
<gene>
    <name evidence="1" type="ORF">BJ138DRAFT_1118659</name>
</gene>
<dbReference type="Proteomes" id="UP000790377">
    <property type="component" value="Unassembled WGS sequence"/>
</dbReference>
<accession>A0ACB7ZWT0</accession>